<dbReference type="EMBL" id="MFGM01000001">
    <property type="protein sequence ID" value="OGF38251.1"/>
    <property type="molecule type" value="Genomic_DNA"/>
</dbReference>
<dbReference type="InterPro" id="IPR019815">
    <property type="entry name" value="Translation_initiation_fac_3_C"/>
</dbReference>
<feature type="domain" description="Translation initiation factor 3 N-terminal" evidence="6">
    <location>
        <begin position="20"/>
        <end position="87"/>
    </location>
</feature>
<dbReference type="InterPro" id="IPR036788">
    <property type="entry name" value="T_IF-3_C_sf"/>
</dbReference>
<dbReference type="Gene3D" id="3.10.20.80">
    <property type="entry name" value="Translation initiation factor 3 (IF-3), N-terminal domain"/>
    <property type="match status" value="1"/>
</dbReference>
<reference evidence="7 8" key="1">
    <citation type="journal article" date="2016" name="Nat. Commun.">
        <title>Thousands of microbial genomes shed light on interconnected biogeochemical processes in an aquifer system.</title>
        <authorList>
            <person name="Anantharaman K."/>
            <person name="Brown C.T."/>
            <person name="Hug L.A."/>
            <person name="Sharon I."/>
            <person name="Castelle C.J."/>
            <person name="Probst A.J."/>
            <person name="Thomas B.C."/>
            <person name="Singh A."/>
            <person name="Wilkins M.J."/>
            <person name="Karaoz U."/>
            <person name="Brodie E.L."/>
            <person name="Williams K.H."/>
            <person name="Hubbard S.S."/>
            <person name="Banfield J.F."/>
        </authorList>
    </citation>
    <scope>NUCLEOTIDE SEQUENCE [LARGE SCALE GENOMIC DNA]</scope>
</reference>
<evidence type="ECO:0000256" key="3">
    <source>
        <dbReference type="ARBA" id="ARBA00022917"/>
    </source>
</evidence>
<dbReference type="GO" id="GO:0003743">
    <property type="term" value="F:translation initiation factor activity"/>
    <property type="evidence" value="ECO:0007669"/>
    <property type="project" value="UniProtKB-UniRule"/>
</dbReference>
<dbReference type="SUPFAM" id="SSF54364">
    <property type="entry name" value="Translation initiation factor IF3, N-terminal domain"/>
    <property type="match status" value="1"/>
</dbReference>
<evidence type="ECO:0000259" key="6">
    <source>
        <dbReference type="Pfam" id="PF05198"/>
    </source>
</evidence>
<evidence type="ECO:0000256" key="1">
    <source>
        <dbReference type="ARBA" id="ARBA00005439"/>
    </source>
</evidence>
<dbReference type="PANTHER" id="PTHR10938">
    <property type="entry name" value="TRANSLATION INITIATION FACTOR IF-3"/>
    <property type="match status" value="1"/>
</dbReference>
<dbReference type="Proteomes" id="UP000178656">
    <property type="component" value="Unassembled WGS sequence"/>
</dbReference>
<keyword evidence="2 7" id="KW-0396">Initiation factor</keyword>
<accession>A0A1F5TIA2</accession>
<dbReference type="GO" id="GO:0043022">
    <property type="term" value="F:ribosome binding"/>
    <property type="evidence" value="ECO:0007669"/>
    <property type="project" value="TreeGrafter"/>
</dbReference>
<gene>
    <name evidence="7" type="ORF">A2482_01705</name>
</gene>
<dbReference type="GO" id="GO:0032790">
    <property type="term" value="P:ribosome disassembly"/>
    <property type="evidence" value="ECO:0007669"/>
    <property type="project" value="TreeGrafter"/>
</dbReference>
<name>A0A1F5TIA2_9BACT</name>
<feature type="domain" description="Translation initiation factor 3 C-terminal" evidence="5">
    <location>
        <begin position="96"/>
        <end position="180"/>
    </location>
</feature>
<sequence>MRKSYKFQRKVTNEKIYRANLQISAPSVSVIDEQGAQIGQMSTREAIQLAEDRGLDLVEVSPLANPPVAKIMNFGSFQYQHEKLLKKQRLMSRSLEMKNIRLSLQIGDHDKEVRIIQSQKFLEKGHKIKLEIILKGRELSHMDIARQVLRSFQTALGSKVIVEQDVSKQGNKLFLILAPQE</sequence>
<keyword evidence="3" id="KW-0648">Protein biosynthesis</keyword>
<proteinExistence type="inferred from homology"/>
<organism evidence="7 8">
    <name type="scientific">Candidatus Falkowbacteria bacterium RIFOXYC2_FULL_48_21</name>
    <dbReference type="NCBI Taxonomy" id="1798005"/>
    <lineage>
        <taxon>Bacteria</taxon>
        <taxon>Candidatus Falkowiibacteriota</taxon>
    </lineage>
</organism>
<evidence type="ECO:0000313" key="7">
    <source>
        <dbReference type="EMBL" id="OGF38251.1"/>
    </source>
</evidence>
<comment type="caution">
    <text evidence="7">The sequence shown here is derived from an EMBL/GenBank/DDBJ whole genome shotgun (WGS) entry which is preliminary data.</text>
</comment>
<dbReference type="InterPro" id="IPR036787">
    <property type="entry name" value="T_IF-3_N_sf"/>
</dbReference>
<evidence type="ECO:0000256" key="4">
    <source>
        <dbReference type="NCBIfam" id="TIGR00168"/>
    </source>
</evidence>
<dbReference type="Pfam" id="PF00707">
    <property type="entry name" value="IF3_C"/>
    <property type="match status" value="1"/>
</dbReference>
<dbReference type="PANTHER" id="PTHR10938:SF0">
    <property type="entry name" value="TRANSLATION INITIATION FACTOR IF-3, MITOCHONDRIAL"/>
    <property type="match status" value="1"/>
</dbReference>
<dbReference type="Pfam" id="PF05198">
    <property type="entry name" value="IF3_N"/>
    <property type="match status" value="1"/>
</dbReference>
<dbReference type="InterPro" id="IPR001288">
    <property type="entry name" value="Translation_initiation_fac_3"/>
</dbReference>
<dbReference type="SUPFAM" id="SSF55200">
    <property type="entry name" value="Translation initiation factor IF3, C-terminal domain"/>
    <property type="match status" value="1"/>
</dbReference>
<evidence type="ECO:0000259" key="5">
    <source>
        <dbReference type="Pfam" id="PF00707"/>
    </source>
</evidence>
<protein>
    <recommendedName>
        <fullName evidence="4">Translation initiation factor IF-3</fullName>
    </recommendedName>
</protein>
<dbReference type="AlphaFoldDB" id="A0A1F5TIA2"/>
<dbReference type="InterPro" id="IPR019814">
    <property type="entry name" value="Translation_initiation_fac_3_N"/>
</dbReference>
<dbReference type="NCBIfam" id="TIGR00168">
    <property type="entry name" value="infC"/>
    <property type="match status" value="1"/>
</dbReference>
<evidence type="ECO:0000313" key="8">
    <source>
        <dbReference type="Proteomes" id="UP000178656"/>
    </source>
</evidence>
<comment type="similarity">
    <text evidence="1">Belongs to the IF-3 family.</text>
</comment>
<evidence type="ECO:0000256" key="2">
    <source>
        <dbReference type="ARBA" id="ARBA00022540"/>
    </source>
</evidence>
<dbReference type="Gene3D" id="3.30.110.10">
    <property type="entry name" value="Translation initiation factor 3 (IF-3), C-terminal domain"/>
    <property type="match status" value="1"/>
</dbReference>
<dbReference type="GO" id="GO:0005737">
    <property type="term" value="C:cytoplasm"/>
    <property type="evidence" value="ECO:0007669"/>
    <property type="project" value="UniProtKB-ARBA"/>
</dbReference>